<dbReference type="Proteomes" id="UP000760494">
    <property type="component" value="Unassembled WGS sequence"/>
</dbReference>
<protein>
    <submittedName>
        <fullName evidence="1">Uncharacterized protein</fullName>
    </submittedName>
</protein>
<dbReference type="EMBL" id="CABFJX010000407">
    <property type="protein sequence ID" value="VTT81434.1"/>
    <property type="molecule type" value="Genomic_DNA"/>
</dbReference>
<evidence type="ECO:0000313" key="1">
    <source>
        <dbReference type="EMBL" id="VTT81434.1"/>
    </source>
</evidence>
<proteinExistence type="predicted"/>
<name>A0A5Q3GA75_FUSFU</name>
<gene>
    <name evidence="1" type="ORF">C2S_2745</name>
</gene>
<accession>A0A5Q3GA75</accession>
<dbReference type="AlphaFoldDB" id="A0A5Q3GA75"/>
<organism evidence="1 2">
    <name type="scientific">Fusarium fujikuroi</name>
    <name type="common">Bakanae and foot rot disease fungus</name>
    <name type="synonym">Gibberella fujikuroi</name>
    <dbReference type="NCBI Taxonomy" id="5127"/>
    <lineage>
        <taxon>Eukaryota</taxon>
        <taxon>Fungi</taxon>
        <taxon>Dikarya</taxon>
        <taxon>Ascomycota</taxon>
        <taxon>Pezizomycotina</taxon>
        <taxon>Sordariomycetes</taxon>
        <taxon>Hypocreomycetidae</taxon>
        <taxon>Hypocreales</taxon>
        <taxon>Nectriaceae</taxon>
        <taxon>Fusarium</taxon>
        <taxon>Fusarium fujikuroi species complex</taxon>
    </lineage>
</organism>
<reference evidence="1" key="1">
    <citation type="submission" date="2019-05" db="EMBL/GenBank/DDBJ databases">
        <authorList>
            <person name="Piombo E."/>
        </authorList>
    </citation>
    <scope>NUCLEOTIDE SEQUENCE</scope>
    <source>
        <strain evidence="1">C2S</strain>
    </source>
</reference>
<sequence>MGTLDSIVPSSPIRDVDLILLGGFTNFIVCELVEDNGFGCEGLEFLPSGRCYQITASTSLTCDMTRCFQYSFMRQNLYSGIISYFTLSSPRSAKLARNWSLISPKRDRHFTFVTAMRGRRDSEKLPLKTQARFEVWTVGWQTFQVRIKHESSGMHLGYGHAIVK</sequence>
<evidence type="ECO:0000313" key="2">
    <source>
        <dbReference type="Proteomes" id="UP000760494"/>
    </source>
</evidence>
<comment type="caution">
    <text evidence="1">The sequence shown here is derived from an EMBL/GenBank/DDBJ whole genome shotgun (WGS) entry which is preliminary data.</text>
</comment>